<keyword evidence="2" id="KW-1133">Transmembrane helix</keyword>
<sequence>MKVTVDGTHDPQPTAPLHDSPSPHHEGTGPLPQVQTEAHVPGPRPIGTLLVIAILLLVTTAFWMMVLGVQQGRA</sequence>
<evidence type="ECO:0000256" key="1">
    <source>
        <dbReference type="SAM" id="MobiDB-lite"/>
    </source>
</evidence>
<protein>
    <submittedName>
        <fullName evidence="3">Uncharacterized protein</fullName>
    </submittedName>
</protein>
<accession>A0AAU6Q720</accession>
<reference evidence="3" key="1">
    <citation type="submission" date="2024-03" db="EMBL/GenBank/DDBJ databases">
        <title>Deinococcus weizhi sp. nov., isolated from human skin.</title>
        <authorList>
            <person name="Wei Z."/>
            <person name="Tian F."/>
            <person name="Yang C."/>
            <person name="Xin L.T."/>
            <person name="Wen Z.J."/>
            <person name="Lan K.C."/>
            <person name="Yu L."/>
            <person name="Zhe W."/>
            <person name="Dan F.D."/>
            <person name="Jun W."/>
            <person name="Rui Z."/>
            <person name="Yong X.J."/>
            <person name="Ting Y."/>
            <person name="Wei X."/>
            <person name="Xu Z.G."/>
            <person name="Xin Z."/>
            <person name="Dong F.G."/>
            <person name="Ni X.M."/>
            <person name="Zheng M.G."/>
            <person name="Chun Y."/>
            <person name="Qian W.X."/>
        </authorList>
    </citation>
    <scope>NUCLEOTIDE SEQUENCE</scope>
    <source>
        <strain evidence="3">VB142</strain>
    </source>
</reference>
<feature type="region of interest" description="Disordered" evidence="1">
    <location>
        <begin position="1"/>
        <end position="40"/>
    </location>
</feature>
<keyword evidence="2" id="KW-0812">Transmembrane</keyword>
<feature type="transmembrane region" description="Helical" evidence="2">
    <location>
        <begin position="46"/>
        <end position="69"/>
    </location>
</feature>
<dbReference type="AlphaFoldDB" id="A0AAU6Q720"/>
<dbReference type="EMBL" id="CP149783">
    <property type="protein sequence ID" value="WYF46013.1"/>
    <property type="molecule type" value="Genomic_DNA"/>
</dbReference>
<evidence type="ECO:0000313" key="3">
    <source>
        <dbReference type="EMBL" id="WYF46013.1"/>
    </source>
</evidence>
<evidence type="ECO:0000256" key="2">
    <source>
        <dbReference type="SAM" id="Phobius"/>
    </source>
</evidence>
<name>A0AAU6Q720_9DEIO</name>
<organism evidence="3">
    <name type="scientific">Deinococcus sp. VB142</name>
    <dbReference type="NCBI Taxonomy" id="3112952"/>
    <lineage>
        <taxon>Bacteria</taxon>
        <taxon>Thermotogati</taxon>
        <taxon>Deinococcota</taxon>
        <taxon>Deinococci</taxon>
        <taxon>Deinococcales</taxon>
        <taxon>Deinococcaceae</taxon>
        <taxon>Deinococcus</taxon>
    </lineage>
</organism>
<proteinExistence type="predicted"/>
<gene>
    <name evidence="3" type="ORF">WDJ50_16455</name>
</gene>
<keyword evidence="2" id="KW-0472">Membrane</keyword>
<dbReference type="RefSeq" id="WP_339097403.1">
    <property type="nucleotide sequence ID" value="NZ_CP149783.1"/>
</dbReference>